<comment type="caution">
    <text evidence="2">The sequence shown here is derived from an EMBL/GenBank/DDBJ whole genome shotgun (WGS) entry which is preliminary data.</text>
</comment>
<dbReference type="AlphaFoldDB" id="A0A2M8ET36"/>
<feature type="non-terminal residue" evidence="2">
    <location>
        <position position="118"/>
    </location>
</feature>
<proteinExistence type="predicted"/>
<evidence type="ECO:0000256" key="1">
    <source>
        <dbReference type="SAM" id="Phobius"/>
    </source>
</evidence>
<evidence type="ECO:0000313" key="2">
    <source>
        <dbReference type="EMBL" id="PJC28278.1"/>
    </source>
</evidence>
<protein>
    <submittedName>
        <fullName evidence="2">Uncharacterized protein</fullName>
    </submittedName>
</protein>
<feature type="transmembrane region" description="Helical" evidence="1">
    <location>
        <begin position="41"/>
        <end position="59"/>
    </location>
</feature>
<dbReference type="Proteomes" id="UP000229816">
    <property type="component" value="Unassembled WGS sequence"/>
</dbReference>
<accession>A0A2M8ET36</accession>
<name>A0A2M8ET36_9BACT</name>
<keyword evidence="1" id="KW-1133">Transmembrane helix</keyword>
<keyword evidence="1" id="KW-0812">Transmembrane</keyword>
<keyword evidence="1" id="KW-0472">Membrane</keyword>
<evidence type="ECO:0000313" key="3">
    <source>
        <dbReference type="Proteomes" id="UP000229816"/>
    </source>
</evidence>
<sequence>MPEEIPTQPEETKTVTEVVSEIEKSPEVQVPVKSKLWLKPLLFSILGIVLAAGLVFAGYKLSQKKVSPQLTEGLTPAISPEVTPSAGAYRIAGIDLAVNKASRVERKGDKDLLVLTVT</sequence>
<organism evidence="2 3">
    <name type="scientific">Candidatus Shapirobacteria bacterium CG_4_9_14_0_2_um_filter_39_11</name>
    <dbReference type="NCBI Taxonomy" id="1974478"/>
    <lineage>
        <taxon>Bacteria</taxon>
        <taxon>Candidatus Shapironibacteriota</taxon>
    </lineage>
</organism>
<reference evidence="3" key="1">
    <citation type="submission" date="2017-09" db="EMBL/GenBank/DDBJ databases">
        <title>Depth-based differentiation of microbial function through sediment-hosted aquifers and enrichment of novel symbionts in the deep terrestrial subsurface.</title>
        <authorList>
            <person name="Probst A.J."/>
            <person name="Ladd B."/>
            <person name="Jarett J.K."/>
            <person name="Geller-Mcgrath D.E."/>
            <person name="Sieber C.M.K."/>
            <person name="Emerson J.B."/>
            <person name="Anantharaman K."/>
            <person name="Thomas B.C."/>
            <person name="Malmstrom R."/>
            <person name="Stieglmeier M."/>
            <person name="Klingl A."/>
            <person name="Woyke T."/>
            <person name="Ryan C.M."/>
            <person name="Banfield J.F."/>
        </authorList>
    </citation>
    <scope>NUCLEOTIDE SEQUENCE [LARGE SCALE GENOMIC DNA]</scope>
</reference>
<dbReference type="EMBL" id="PFSF01000021">
    <property type="protein sequence ID" value="PJC28278.1"/>
    <property type="molecule type" value="Genomic_DNA"/>
</dbReference>
<gene>
    <name evidence="2" type="ORF">CO054_00935</name>
</gene>